<gene>
    <name evidence="2" type="ORF">PDESU_02343</name>
</gene>
<dbReference type="AlphaFoldDB" id="A0A6C2U345"/>
<keyword evidence="3" id="KW-1185">Reference proteome</keyword>
<proteinExistence type="predicted"/>
<dbReference type="EMBL" id="CAAHFG010000001">
    <property type="protein sequence ID" value="VGO13786.1"/>
    <property type="molecule type" value="Genomic_DNA"/>
</dbReference>
<dbReference type="RefSeq" id="WP_136079328.1">
    <property type="nucleotide sequence ID" value="NZ_CAAHFG010000001.1"/>
</dbReference>
<name>A0A6C2U345_PONDE</name>
<evidence type="ECO:0000259" key="1">
    <source>
        <dbReference type="PROSITE" id="PS50903"/>
    </source>
</evidence>
<protein>
    <recommendedName>
        <fullName evidence="1">Rubredoxin-like domain-containing protein</fullName>
    </recommendedName>
</protein>
<dbReference type="GO" id="GO:0005506">
    <property type="term" value="F:iron ion binding"/>
    <property type="evidence" value="ECO:0007669"/>
    <property type="project" value="InterPro"/>
</dbReference>
<accession>A0A6C2U345</accession>
<dbReference type="Gene3D" id="2.20.28.10">
    <property type="match status" value="1"/>
</dbReference>
<reference evidence="2 3" key="1">
    <citation type="submission" date="2019-04" db="EMBL/GenBank/DDBJ databases">
        <authorList>
            <person name="Van Vliet M D."/>
        </authorList>
    </citation>
    <scope>NUCLEOTIDE SEQUENCE [LARGE SCALE GENOMIC DNA]</scope>
    <source>
        <strain evidence="2 3">F1</strain>
    </source>
</reference>
<evidence type="ECO:0000313" key="3">
    <source>
        <dbReference type="Proteomes" id="UP000366872"/>
    </source>
</evidence>
<dbReference type="SUPFAM" id="SSF57802">
    <property type="entry name" value="Rubredoxin-like"/>
    <property type="match status" value="1"/>
</dbReference>
<dbReference type="Proteomes" id="UP000366872">
    <property type="component" value="Unassembled WGS sequence"/>
</dbReference>
<dbReference type="Pfam" id="PF21349">
    <property type="entry name" value="RUBY_RBDX"/>
    <property type="match status" value="1"/>
</dbReference>
<dbReference type="InterPro" id="IPR048574">
    <property type="entry name" value="RUBY_RBDX"/>
</dbReference>
<dbReference type="InterPro" id="IPR024934">
    <property type="entry name" value="Rubredoxin-like_dom"/>
</dbReference>
<dbReference type="PROSITE" id="PS50903">
    <property type="entry name" value="RUBREDOXIN_LIKE"/>
    <property type="match status" value="1"/>
</dbReference>
<organism evidence="2 3">
    <name type="scientific">Pontiella desulfatans</name>
    <dbReference type="NCBI Taxonomy" id="2750659"/>
    <lineage>
        <taxon>Bacteria</taxon>
        <taxon>Pseudomonadati</taxon>
        <taxon>Kiritimatiellota</taxon>
        <taxon>Kiritimatiellia</taxon>
        <taxon>Kiritimatiellales</taxon>
        <taxon>Pontiellaceae</taxon>
        <taxon>Pontiella</taxon>
    </lineage>
</organism>
<feature type="domain" description="Rubredoxin-like" evidence="1">
    <location>
        <begin position="1"/>
        <end position="35"/>
    </location>
</feature>
<evidence type="ECO:0000313" key="2">
    <source>
        <dbReference type="EMBL" id="VGO13786.1"/>
    </source>
</evidence>
<sequence>MKKWKCEVCGYIHDGDEVCATCPKCGAPAEKFTALDEKAAALIERSRHTNALHAQLVDLARQIERVCEDGIKDALDPGCVDVFEKCLNASYIQMKLSMTEMQGHMGKGKWG</sequence>